<evidence type="ECO:0000256" key="1">
    <source>
        <dbReference type="SAM" id="MobiDB-lite"/>
    </source>
</evidence>
<feature type="compositionally biased region" description="Low complexity" evidence="1">
    <location>
        <begin position="590"/>
        <end position="605"/>
    </location>
</feature>
<keyword evidence="3" id="KW-1185">Reference proteome</keyword>
<proteinExistence type="predicted"/>
<evidence type="ECO:0000313" key="2">
    <source>
        <dbReference type="EMBL" id="MBD3942205.1"/>
    </source>
</evidence>
<feature type="compositionally biased region" description="Gly residues" evidence="1">
    <location>
        <begin position="607"/>
        <end position="623"/>
    </location>
</feature>
<reference evidence="2 3" key="1">
    <citation type="submission" date="2020-09" db="EMBL/GenBank/DDBJ databases">
        <title>Isolation and identification of active actinomycetes.</title>
        <authorList>
            <person name="Li X."/>
        </authorList>
    </citation>
    <scope>NUCLEOTIDE SEQUENCE [LARGE SCALE GENOMIC DNA]</scope>
    <source>
        <strain evidence="2 3">NEAU-LLC</strain>
    </source>
</reference>
<gene>
    <name evidence="2" type="ORF">IF188_10910</name>
</gene>
<organism evidence="2 3">
    <name type="scientific">Microbacterium helvum</name>
    <dbReference type="NCBI Taxonomy" id="2773713"/>
    <lineage>
        <taxon>Bacteria</taxon>
        <taxon>Bacillati</taxon>
        <taxon>Actinomycetota</taxon>
        <taxon>Actinomycetes</taxon>
        <taxon>Micrococcales</taxon>
        <taxon>Microbacteriaceae</taxon>
        <taxon>Microbacterium</taxon>
    </lineage>
</organism>
<feature type="compositionally biased region" description="Gly residues" evidence="1">
    <location>
        <begin position="569"/>
        <end position="589"/>
    </location>
</feature>
<sequence>MTSAIDPGAIPGKGIDPDEIERQAKSISSIGGSVADNGLQVQSRWQGMAGVYSAPESGTLLGLMQPVSEAASSTGENLGVVASALSAFAEDVRPIKQRLDALRVEAQTFVDTTVANGVYVEELNPAWVSMYGYGYGYGGYGSYGYSSYGYGSSSGASDSEPDKYRTVHREWHEDQDAVDRNNDLISQVNAQQVLLWEAERTCANKIRAIACMAPLHSGYESETDALGYGVDEIPDGTDMPWGAEVERTEGCGEAAVNFVFKDFLWEGIAVGGVWGTIQGLGTLVLGYDQTTGEWFQGDAYGAAWGGLGMLVAGLATLGPVTIADNIVEGVTGGEGFITGPVGDFVDSAEEALLNTGKSLIAWDQWQDDPGTAAGSALFNIGTIFIPAGAAVSGVKGASLAARVASKAATVVDLVDPASLAFRGVAGAGRLGLSSIDNLLGRLDDLSRFETPRIETHAATDAASALNKLDEWGVDLNDVTTRVNADGSGVFSFPGGEIEVPGGTFDVPGGSADVPAPVREPELVLAGGGRAETATPGVVDSIVHDSPVRTDTAGTGESTVVREPETGTTTGSGGAGHGGGDAGTGGGAYAGGDADTAGGSGTSRDAGAGDGAGTGSGDTGGTGSAGSAAAGSGAQPPASVTLPDGSSYSPWTSRYHLAQVADSEPIITQVAAEHGLTVSDVHGMIRRHETGAPLDMHETQVLLDIRESIPMPQQGEIMQKVVSADTWQRYLQQRWDTVQGFVGRGADSQKLITSDDYYHGFGLDYGPNRSTPEFLDAHGDVGELYAIRFANDGTMDLHVPAADAGADAGYLFDANGEPYYHPHGMGSLGSDNPYHGNGFVGTGDKELIPEYHLASPAKIGDNAEVWKITPTGEEVLVAVRLRGRWVGL</sequence>
<feature type="region of interest" description="Disordered" evidence="1">
    <location>
        <begin position="536"/>
        <end position="644"/>
    </location>
</feature>
<dbReference type="RefSeq" id="WP_191171832.1">
    <property type="nucleotide sequence ID" value="NZ_JACXZS010000006.1"/>
</dbReference>
<accession>A0ABR8NNH2</accession>
<dbReference type="Proteomes" id="UP000598426">
    <property type="component" value="Unassembled WGS sequence"/>
</dbReference>
<evidence type="ECO:0000313" key="3">
    <source>
        <dbReference type="Proteomes" id="UP000598426"/>
    </source>
</evidence>
<comment type="caution">
    <text evidence="2">The sequence shown here is derived from an EMBL/GenBank/DDBJ whole genome shotgun (WGS) entry which is preliminary data.</text>
</comment>
<dbReference type="EMBL" id="JACXZS010000006">
    <property type="protein sequence ID" value="MBD3942205.1"/>
    <property type="molecule type" value="Genomic_DNA"/>
</dbReference>
<protein>
    <submittedName>
        <fullName evidence="2">Uncharacterized protein</fullName>
    </submittedName>
</protein>
<feature type="compositionally biased region" description="Low complexity" evidence="1">
    <location>
        <begin position="624"/>
        <end position="633"/>
    </location>
</feature>
<name>A0ABR8NNH2_9MICO</name>